<dbReference type="InterPro" id="IPR027417">
    <property type="entry name" value="P-loop_NTPase"/>
</dbReference>
<dbReference type="PANTHER" id="PTHR43834">
    <property type="entry name" value="GTPASE DER"/>
    <property type="match status" value="1"/>
</dbReference>
<gene>
    <name evidence="8 13" type="primary">der</name>
    <name evidence="13" type="ORF">ACFL2Z_01350</name>
</gene>
<dbReference type="Pfam" id="PF14714">
    <property type="entry name" value="KH_dom-like"/>
    <property type="match status" value="1"/>
</dbReference>
<evidence type="ECO:0000256" key="8">
    <source>
        <dbReference type="HAMAP-Rule" id="MF_00195"/>
    </source>
</evidence>
<evidence type="ECO:0000313" key="13">
    <source>
        <dbReference type="EMBL" id="MFC1799544.1"/>
    </source>
</evidence>
<dbReference type="EMBL" id="JBHPEI010000012">
    <property type="protein sequence ID" value="MFC1799544.1"/>
    <property type="molecule type" value="Genomic_DNA"/>
</dbReference>
<evidence type="ECO:0000256" key="6">
    <source>
        <dbReference type="ARBA" id="ARBA00023134"/>
    </source>
</evidence>
<comment type="function">
    <text evidence="8 10">GTPase that plays an essential role in the late steps of ribosome biogenesis.</text>
</comment>
<dbReference type="InterPro" id="IPR032859">
    <property type="entry name" value="KH_dom-like"/>
</dbReference>
<protein>
    <recommendedName>
        <fullName evidence="2 8">GTPase Der</fullName>
    </recommendedName>
    <alternativeName>
        <fullName evidence="7 8">GTP-binding protein EngA</fullName>
    </alternativeName>
</protein>
<feature type="domain" description="EngA-type G" evidence="12">
    <location>
        <begin position="29"/>
        <end position="193"/>
    </location>
</feature>
<evidence type="ECO:0000256" key="1">
    <source>
        <dbReference type="ARBA" id="ARBA00008279"/>
    </source>
</evidence>
<dbReference type="Pfam" id="PF01926">
    <property type="entry name" value="MMR_HSR1"/>
    <property type="match status" value="2"/>
</dbReference>
<evidence type="ECO:0000256" key="2">
    <source>
        <dbReference type="ARBA" id="ARBA00020953"/>
    </source>
</evidence>
<dbReference type="NCBIfam" id="TIGR00231">
    <property type="entry name" value="small_GTP"/>
    <property type="match status" value="2"/>
</dbReference>
<accession>A0ABV6YNA4</accession>
<dbReference type="HAMAP" id="MF_00195">
    <property type="entry name" value="GTPase_Der"/>
    <property type="match status" value="1"/>
</dbReference>
<feature type="binding site" evidence="8">
    <location>
        <begin position="253"/>
        <end position="257"/>
    </location>
    <ligand>
        <name>GTP</name>
        <dbReference type="ChEBI" id="CHEBI:37565"/>
        <label>2</label>
    </ligand>
</feature>
<dbReference type="PIRSF" id="PIRSF006485">
    <property type="entry name" value="GTP-binding_EngA"/>
    <property type="match status" value="1"/>
</dbReference>
<comment type="caution">
    <text evidence="13">The sequence shown here is derived from an EMBL/GenBank/DDBJ whole genome shotgun (WGS) entry which is preliminary data.</text>
</comment>
<feature type="domain" description="EngA-type G" evidence="12">
    <location>
        <begin position="200"/>
        <end position="373"/>
    </location>
</feature>
<dbReference type="CDD" id="cd01894">
    <property type="entry name" value="EngA1"/>
    <property type="match status" value="1"/>
</dbReference>
<dbReference type="Gene3D" id="3.40.50.300">
    <property type="entry name" value="P-loop containing nucleotide triphosphate hydrolases"/>
    <property type="match status" value="2"/>
</dbReference>
<evidence type="ECO:0000256" key="10">
    <source>
        <dbReference type="RuleBase" id="RU004481"/>
    </source>
</evidence>
<evidence type="ECO:0000259" key="12">
    <source>
        <dbReference type="PROSITE" id="PS51712"/>
    </source>
</evidence>
<reference evidence="13 14" key="1">
    <citation type="submission" date="2024-09" db="EMBL/GenBank/DDBJ databases">
        <authorList>
            <person name="D'Angelo T."/>
        </authorList>
    </citation>
    <scope>NUCLEOTIDE SEQUENCE [LARGE SCALE GENOMIC DNA]</scope>
    <source>
        <strain evidence="13">SAG AM-311-F02</strain>
    </source>
</reference>
<dbReference type="SUPFAM" id="SSF52540">
    <property type="entry name" value="P-loop containing nucleoside triphosphate hydrolases"/>
    <property type="match status" value="2"/>
</dbReference>
<keyword evidence="6 8" id="KW-0342">GTP-binding</keyword>
<comment type="subunit">
    <text evidence="8">Associates with the 50S ribosomal subunit.</text>
</comment>
<feature type="region of interest" description="Disordered" evidence="11">
    <location>
        <begin position="1"/>
        <end position="21"/>
    </location>
</feature>
<sequence>MNSQDKQIDVGTPGPEPAAGGKSLFRDLPIVAIIGRPNVGKSTLFNRIVRGRVAIVDDEPGVTRDRNYRESHWAGKRFFVVDTGGLVPDTKDTIEHLIRKQVEAAVDEAAVVVFVVDASTGMNPLDKDIADLVRRSGKQHVLVANKVDSKQAKVFANEFYALGLGNYIETSAEHGTNSGDLLDAVVALIPEVESDEKHVAAIAVVGKPNVGKSSLVNRLAGSDTMIVDDTPGTTRDAVDTFVDTRYGVVKLVDTAGLRRKARADSDLERHANLRSISAIDRSEVVILMLDSESGLTKQDLAIAAYVEQSGKGMVVAWNKWDLHDKKEQVDFAKNVTNRFRHQPYLPMTFLSCLTGDGVDELVDKCFQVHAARDTRIPTGILNRSLEPHIERKPPSGKGRRAPRVYYVAQSGTKPPAFTIFVNDPDIIKESFKRFLEKRIRDIYPFEGSPVRIRVRKSK</sequence>
<dbReference type="Gene3D" id="3.30.300.20">
    <property type="match status" value="1"/>
</dbReference>
<evidence type="ECO:0000256" key="4">
    <source>
        <dbReference type="ARBA" id="ARBA00022737"/>
    </source>
</evidence>
<dbReference type="InterPro" id="IPR016484">
    <property type="entry name" value="GTPase_Der"/>
</dbReference>
<keyword evidence="14" id="KW-1185">Reference proteome</keyword>
<feature type="binding site" evidence="8">
    <location>
        <begin position="145"/>
        <end position="148"/>
    </location>
    <ligand>
        <name>GTP</name>
        <dbReference type="ChEBI" id="CHEBI:37565"/>
        <label>1</label>
    </ligand>
</feature>
<feature type="binding site" evidence="8">
    <location>
        <begin position="82"/>
        <end position="86"/>
    </location>
    <ligand>
        <name>GTP</name>
        <dbReference type="ChEBI" id="CHEBI:37565"/>
        <label>1</label>
    </ligand>
</feature>
<dbReference type="Proteomes" id="UP001594288">
    <property type="component" value="Unassembled WGS sequence"/>
</dbReference>
<proteinExistence type="inferred from homology"/>
<keyword evidence="4 10" id="KW-0677">Repeat</keyword>
<feature type="binding site" evidence="8">
    <location>
        <begin position="206"/>
        <end position="213"/>
    </location>
    <ligand>
        <name>GTP</name>
        <dbReference type="ChEBI" id="CHEBI:37565"/>
        <label>2</label>
    </ligand>
</feature>
<comment type="similarity">
    <text evidence="1 8 9 10">Belongs to the TRAFAC class TrmE-Era-EngA-EngB-Septin-like GTPase superfamily. EngA (Der) GTPase family.</text>
</comment>
<evidence type="ECO:0000313" key="14">
    <source>
        <dbReference type="Proteomes" id="UP001594288"/>
    </source>
</evidence>
<evidence type="ECO:0000256" key="7">
    <source>
        <dbReference type="ARBA" id="ARBA00032345"/>
    </source>
</evidence>
<dbReference type="CDD" id="cd01895">
    <property type="entry name" value="EngA2"/>
    <property type="match status" value="1"/>
</dbReference>
<feature type="binding site" evidence="8">
    <location>
        <begin position="318"/>
        <end position="321"/>
    </location>
    <ligand>
        <name>GTP</name>
        <dbReference type="ChEBI" id="CHEBI:37565"/>
        <label>2</label>
    </ligand>
</feature>
<dbReference type="PANTHER" id="PTHR43834:SF6">
    <property type="entry name" value="GTPASE DER"/>
    <property type="match status" value="1"/>
</dbReference>
<dbReference type="InterPro" id="IPR006073">
    <property type="entry name" value="GTP-bd"/>
</dbReference>
<evidence type="ECO:0000256" key="3">
    <source>
        <dbReference type="ARBA" id="ARBA00022517"/>
    </source>
</evidence>
<dbReference type="InterPro" id="IPR005225">
    <property type="entry name" value="Small_GTP-bd"/>
</dbReference>
<dbReference type="NCBIfam" id="TIGR03594">
    <property type="entry name" value="GTPase_EngA"/>
    <property type="match status" value="1"/>
</dbReference>
<evidence type="ECO:0000256" key="5">
    <source>
        <dbReference type="ARBA" id="ARBA00022741"/>
    </source>
</evidence>
<dbReference type="PRINTS" id="PR00326">
    <property type="entry name" value="GTP1OBG"/>
</dbReference>
<dbReference type="PROSITE" id="PS51712">
    <property type="entry name" value="G_ENGA"/>
    <property type="match status" value="2"/>
</dbReference>
<dbReference type="InterPro" id="IPR015946">
    <property type="entry name" value="KH_dom-like_a/b"/>
</dbReference>
<keyword evidence="3 8" id="KW-0690">Ribosome biogenesis</keyword>
<name>A0ABV6YNA4_UNCEI</name>
<feature type="binding site" evidence="8">
    <location>
        <begin position="35"/>
        <end position="42"/>
    </location>
    <ligand>
        <name>GTP</name>
        <dbReference type="ChEBI" id="CHEBI:37565"/>
        <label>1</label>
    </ligand>
</feature>
<keyword evidence="5 8" id="KW-0547">Nucleotide-binding</keyword>
<evidence type="ECO:0000256" key="9">
    <source>
        <dbReference type="PROSITE-ProRule" id="PRU01049"/>
    </source>
</evidence>
<organism evidence="13 14">
    <name type="scientific">Eiseniibacteriota bacterium</name>
    <dbReference type="NCBI Taxonomy" id="2212470"/>
    <lineage>
        <taxon>Bacteria</taxon>
        <taxon>Candidatus Eiseniibacteriota</taxon>
    </lineage>
</organism>
<evidence type="ECO:0000256" key="11">
    <source>
        <dbReference type="SAM" id="MobiDB-lite"/>
    </source>
</evidence>
<keyword evidence="13" id="KW-0378">Hydrolase</keyword>
<dbReference type="GO" id="GO:0016787">
    <property type="term" value="F:hydrolase activity"/>
    <property type="evidence" value="ECO:0007669"/>
    <property type="project" value="UniProtKB-KW"/>
</dbReference>
<dbReference type="InterPro" id="IPR031166">
    <property type="entry name" value="G_ENGA"/>
</dbReference>